<dbReference type="AlphaFoldDB" id="A0AAQ0ANC8"/>
<evidence type="ECO:0000313" key="1">
    <source>
        <dbReference type="EMBL" id="QNR45867.1"/>
    </source>
</evidence>
<reference evidence="1 2" key="1">
    <citation type="submission" date="2020-09" db="EMBL/GenBank/DDBJ databases">
        <title>The Genome Sequence of Pseudomonas chlororaphis strain Qlu-1 - A phenazine-derivative-producing strain.</title>
        <authorList>
            <person name="Li L."/>
            <person name="Liu K."/>
        </authorList>
    </citation>
    <scope>NUCLEOTIDE SEQUENCE [LARGE SCALE GENOMIC DNA]</scope>
    <source>
        <strain evidence="2">qlu-1</strain>
    </source>
</reference>
<dbReference type="RefSeq" id="WP_101284189.1">
    <property type="nucleotide sequence ID" value="NZ_CP025309.1"/>
</dbReference>
<dbReference type="EMBL" id="CP061079">
    <property type="protein sequence ID" value="QNR45867.1"/>
    <property type="molecule type" value="Genomic_DNA"/>
</dbReference>
<dbReference type="InterPro" id="IPR016035">
    <property type="entry name" value="Acyl_Trfase/lysoPLipase"/>
</dbReference>
<gene>
    <name evidence="1" type="ORF">HLB40_19555</name>
</gene>
<proteinExistence type="predicted"/>
<organism evidence="1 2">
    <name type="scientific">Pseudomonas chlororaphis</name>
    <dbReference type="NCBI Taxonomy" id="587753"/>
    <lineage>
        <taxon>Bacteria</taxon>
        <taxon>Pseudomonadati</taxon>
        <taxon>Pseudomonadota</taxon>
        <taxon>Gammaproteobacteria</taxon>
        <taxon>Pseudomonadales</taxon>
        <taxon>Pseudomonadaceae</taxon>
        <taxon>Pseudomonas</taxon>
    </lineage>
</organism>
<dbReference type="GeneID" id="61651609"/>
<sequence>MTAIHIKFPALTLKAGPRALARIRANGLSAAEVGTLPGAAGGPKALGIQGLDLALFGEWLPAAPRERSLIGASVGSWRFASACLPDAAEGIRRLGQLYNAQSFAKGVTMAQISQSSQRMLHELLDGRDASILDNPHYRLNIMVVKSHGLLADDHRGRLGLGLSSVIADNLRGRARLSRHFERLVLHDPRLAPPLRALDDFPSRFVPLDTGNLRQALLASGSIPMVMQGVRDLPGAGAGTFRDGGLLDYHLDLPYSGDDIVLYPHFTDRVIPGWFDKTLPWRRGNPGRLQDVLLLAPSKEYLARLPYGKLPDRNDFKRFMGDDASRQKYWRSAMDESRRLGDEFLELAASGGLAERLLTL</sequence>
<protein>
    <submittedName>
        <fullName evidence="1">Patatin-like phospholipase family protein</fullName>
    </submittedName>
</protein>
<dbReference type="Proteomes" id="UP000516316">
    <property type="component" value="Chromosome"/>
</dbReference>
<accession>A0AAQ0ANC8</accession>
<name>A0AAQ0ANC8_9PSED</name>
<evidence type="ECO:0000313" key="2">
    <source>
        <dbReference type="Proteomes" id="UP000516316"/>
    </source>
</evidence>
<dbReference type="SUPFAM" id="SSF52151">
    <property type="entry name" value="FabD/lysophospholipase-like"/>
    <property type="match status" value="1"/>
</dbReference>